<dbReference type="AlphaFoldDB" id="H1W1E4"/>
<protein>
    <submittedName>
        <fullName evidence="2">Uncharacterized protein</fullName>
    </submittedName>
</protein>
<evidence type="ECO:0000256" key="1">
    <source>
        <dbReference type="SAM" id="MobiDB-lite"/>
    </source>
</evidence>
<gene>
    <name evidence="2" type="ORF">CH063_15104</name>
</gene>
<evidence type="ECO:0000313" key="2">
    <source>
        <dbReference type="EMBL" id="CCF46307.1"/>
    </source>
</evidence>
<feature type="region of interest" description="Disordered" evidence="1">
    <location>
        <begin position="41"/>
        <end position="63"/>
    </location>
</feature>
<reference evidence="3" key="1">
    <citation type="journal article" date="2012" name="Nat. Genet.">
        <title>Lifestyle transitions in plant pathogenic Colletotrichum fungi deciphered by genome and transcriptome analyses.</title>
        <authorList>
            <person name="O'Connell R.J."/>
            <person name="Thon M.R."/>
            <person name="Hacquard S."/>
            <person name="Amyotte S.G."/>
            <person name="Kleemann J."/>
            <person name="Torres M.F."/>
            <person name="Damm U."/>
            <person name="Buiate E.A."/>
            <person name="Epstein L."/>
            <person name="Alkan N."/>
            <person name="Altmueller J."/>
            <person name="Alvarado-Balderrama L."/>
            <person name="Bauser C.A."/>
            <person name="Becker C."/>
            <person name="Birren B.W."/>
            <person name="Chen Z."/>
            <person name="Choi J."/>
            <person name="Crouch J.A."/>
            <person name="Duvick J.P."/>
            <person name="Farman M.A."/>
            <person name="Gan P."/>
            <person name="Heiman D."/>
            <person name="Henrissat B."/>
            <person name="Howard R.J."/>
            <person name="Kabbage M."/>
            <person name="Koch C."/>
            <person name="Kracher B."/>
            <person name="Kubo Y."/>
            <person name="Law A.D."/>
            <person name="Lebrun M.-H."/>
            <person name="Lee Y.-H."/>
            <person name="Miyara I."/>
            <person name="Moore N."/>
            <person name="Neumann U."/>
            <person name="Nordstroem K."/>
            <person name="Panaccione D.G."/>
            <person name="Panstruga R."/>
            <person name="Place M."/>
            <person name="Proctor R.H."/>
            <person name="Prusky D."/>
            <person name="Rech G."/>
            <person name="Reinhardt R."/>
            <person name="Rollins J.A."/>
            <person name="Rounsley S."/>
            <person name="Schardl C.L."/>
            <person name="Schwartz D.C."/>
            <person name="Shenoy N."/>
            <person name="Shirasu K."/>
            <person name="Sikhakolli U.R."/>
            <person name="Stueber K."/>
            <person name="Sukno S.A."/>
            <person name="Sweigard J.A."/>
            <person name="Takano Y."/>
            <person name="Takahara H."/>
            <person name="Trail F."/>
            <person name="van der Does H.C."/>
            <person name="Voll L.M."/>
            <person name="Will I."/>
            <person name="Young S."/>
            <person name="Zeng Q."/>
            <person name="Zhang J."/>
            <person name="Zhou S."/>
            <person name="Dickman M.B."/>
            <person name="Schulze-Lefert P."/>
            <person name="Ver Loren van Themaat E."/>
            <person name="Ma L.-J."/>
            <person name="Vaillancourt L.J."/>
        </authorList>
    </citation>
    <scope>NUCLEOTIDE SEQUENCE [LARGE SCALE GENOMIC DNA]</scope>
    <source>
        <strain evidence="3">IMI 349063</strain>
    </source>
</reference>
<sequence length="80" mass="8616">MKWKASSASPVFCVSSTKGLLLAKLLCTSRIRSELLRASPRNSGGRTIVKSRNSESFSPMSTSSGLLRTTLRSACVPHAF</sequence>
<dbReference type="HOGENOM" id="CLU_2589630_0_0_1"/>
<dbReference type="EMBL" id="CACQ02008562">
    <property type="protein sequence ID" value="CCF46307.1"/>
    <property type="molecule type" value="Genomic_DNA"/>
</dbReference>
<dbReference type="Proteomes" id="UP000007174">
    <property type="component" value="Unassembled WGS sequence"/>
</dbReference>
<organism evidence="2 3">
    <name type="scientific">Colletotrichum higginsianum (strain IMI 349063)</name>
    <name type="common">Crucifer anthracnose fungus</name>
    <dbReference type="NCBI Taxonomy" id="759273"/>
    <lineage>
        <taxon>Eukaryota</taxon>
        <taxon>Fungi</taxon>
        <taxon>Dikarya</taxon>
        <taxon>Ascomycota</taxon>
        <taxon>Pezizomycotina</taxon>
        <taxon>Sordariomycetes</taxon>
        <taxon>Hypocreomycetidae</taxon>
        <taxon>Glomerellales</taxon>
        <taxon>Glomerellaceae</taxon>
        <taxon>Colletotrichum</taxon>
        <taxon>Colletotrichum destructivum species complex</taxon>
    </lineage>
</organism>
<accession>H1W1E4</accession>
<name>H1W1E4_COLHI</name>
<proteinExistence type="predicted"/>
<evidence type="ECO:0000313" key="3">
    <source>
        <dbReference type="Proteomes" id="UP000007174"/>
    </source>
</evidence>